<dbReference type="VEuPathDB" id="FungiDB:HGUI_02472"/>
<evidence type="ECO:0000256" key="4">
    <source>
        <dbReference type="ARBA" id="ARBA00023204"/>
    </source>
</evidence>
<comment type="similarity">
    <text evidence="2">Belongs to the DNA mismatch repair MutL/HexB family.</text>
</comment>
<protein>
    <submittedName>
        <fullName evidence="7">Related to DNA mismatch repair protein MLH1</fullName>
    </submittedName>
</protein>
<dbReference type="Pfam" id="PF16413">
    <property type="entry name" value="Mlh1_C"/>
    <property type="match status" value="1"/>
</dbReference>
<dbReference type="InterPro" id="IPR038973">
    <property type="entry name" value="MutL/Mlh/Pms-like"/>
</dbReference>
<dbReference type="GO" id="GO:0140664">
    <property type="term" value="F:ATP-dependent DNA damage sensor activity"/>
    <property type="evidence" value="ECO:0007669"/>
    <property type="project" value="InterPro"/>
</dbReference>
<accession>A0A1L0B1G8</accession>
<dbReference type="InterPro" id="IPR020568">
    <property type="entry name" value="Ribosomal_Su5_D2-typ_SF"/>
</dbReference>
<evidence type="ECO:0000256" key="2">
    <source>
        <dbReference type="ARBA" id="ARBA00006082"/>
    </source>
</evidence>
<dbReference type="Gene3D" id="3.30.230.10">
    <property type="match status" value="1"/>
</dbReference>
<comment type="subcellular location">
    <subcellularLocation>
        <location evidence="1">Nucleus</location>
    </subcellularLocation>
</comment>
<dbReference type="InterPro" id="IPR036890">
    <property type="entry name" value="HATPase_C_sf"/>
</dbReference>
<dbReference type="Proteomes" id="UP000183365">
    <property type="component" value="Unassembled WGS sequence"/>
</dbReference>
<dbReference type="CDD" id="cd16926">
    <property type="entry name" value="HATPase_MutL-MLH-PMS-like"/>
    <property type="match status" value="1"/>
</dbReference>
<gene>
    <name evidence="7" type="ORF">HGUI_02472</name>
</gene>
<dbReference type="GO" id="GO:0032390">
    <property type="term" value="C:MutLbeta complex"/>
    <property type="evidence" value="ECO:0007669"/>
    <property type="project" value="EnsemblFungi"/>
</dbReference>
<proteinExistence type="inferred from homology"/>
<dbReference type="GO" id="GO:0097587">
    <property type="term" value="C:MutLgamma complex"/>
    <property type="evidence" value="ECO:0007669"/>
    <property type="project" value="EnsemblFungi"/>
</dbReference>
<dbReference type="PANTHER" id="PTHR10073:SF12">
    <property type="entry name" value="DNA MISMATCH REPAIR PROTEIN MLH1"/>
    <property type="match status" value="1"/>
</dbReference>
<feature type="domain" description="DNA mismatch repair protein S5" evidence="6">
    <location>
        <begin position="213"/>
        <end position="346"/>
    </location>
</feature>
<dbReference type="GO" id="GO:0016887">
    <property type="term" value="F:ATP hydrolysis activity"/>
    <property type="evidence" value="ECO:0007669"/>
    <property type="project" value="EnsemblFungi"/>
</dbReference>
<keyword evidence="4" id="KW-0234">DNA repair</keyword>
<dbReference type="Pfam" id="PF01119">
    <property type="entry name" value="DNA_mis_repair"/>
    <property type="match status" value="1"/>
</dbReference>
<dbReference type="SUPFAM" id="SSF54211">
    <property type="entry name" value="Ribosomal protein S5 domain 2-like"/>
    <property type="match status" value="1"/>
</dbReference>
<dbReference type="FunFam" id="3.30.565.10:FF:000003">
    <property type="entry name" value="DNA mismatch repair endonuclease MutL"/>
    <property type="match status" value="1"/>
</dbReference>
<dbReference type="GO" id="GO:0000710">
    <property type="term" value="P:meiotic mismatch repair"/>
    <property type="evidence" value="ECO:0007669"/>
    <property type="project" value="EnsemblFungi"/>
</dbReference>
<organism evidence="7 8">
    <name type="scientific">Hanseniaspora guilliermondii</name>
    <dbReference type="NCBI Taxonomy" id="56406"/>
    <lineage>
        <taxon>Eukaryota</taxon>
        <taxon>Fungi</taxon>
        <taxon>Dikarya</taxon>
        <taxon>Ascomycota</taxon>
        <taxon>Saccharomycotina</taxon>
        <taxon>Saccharomycetes</taxon>
        <taxon>Saccharomycodales</taxon>
        <taxon>Saccharomycodaceae</taxon>
        <taxon>Hanseniaspora</taxon>
    </lineage>
</organism>
<dbReference type="InterPro" id="IPR014762">
    <property type="entry name" value="DNA_mismatch_repair_CS"/>
</dbReference>
<dbReference type="Pfam" id="PF13589">
    <property type="entry name" value="HATPase_c_3"/>
    <property type="match status" value="1"/>
</dbReference>
<reference evidence="8" key="1">
    <citation type="submission" date="2016-11" db="EMBL/GenBank/DDBJ databases">
        <authorList>
            <person name="Guldener U."/>
        </authorList>
    </citation>
    <scope>NUCLEOTIDE SEQUENCE [LARGE SCALE GENOMIC DNA]</scope>
</reference>
<dbReference type="InterPro" id="IPR014721">
    <property type="entry name" value="Ribsml_uS5_D2-typ_fold_subgr"/>
</dbReference>
<dbReference type="InterPro" id="IPR002099">
    <property type="entry name" value="MutL/Mlh/PMS"/>
</dbReference>
<keyword evidence="5" id="KW-0539">Nucleus</keyword>
<dbReference type="EMBL" id="FQNF01000044">
    <property type="protein sequence ID" value="SGZ40272.1"/>
    <property type="molecule type" value="Genomic_DNA"/>
</dbReference>
<dbReference type="PANTHER" id="PTHR10073">
    <property type="entry name" value="DNA MISMATCH REPAIR PROTEIN MLH, PMS, MUTL"/>
    <property type="match status" value="1"/>
</dbReference>
<dbReference type="InterPro" id="IPR013507">
    <property type="entry name" value="DNA_mismatch_S5_2-like"/>
</dbReference>
<dbReference type="PROSITE" id="PS00058">
    <property type="entry name" value="DNA_MISMATCH_REPAIR_1"/>
    <property type="match status" value="1"/>
</dbReference>
<evidence type="ECO:0000313" key="7">
    <source>
        <dbReference type="EMBL" id="SGZ40272.1"/>
    </source>
</evidence>
<dbReference type="GO" id="GO:0000713">
    <property type="term" value="P:meiotic heteroduplex formation"/>
    <property type="evidence" value="ECO:0007669"/>
    <property type="project" value="EnsemblFungi"/>
</dbReference>
<evidence type="ECO:0000313" key="8">
    <source>
        <dbReference type="Proteomes" id="UP000183365"/>
    </source>
</evidence>
<evidence type="ECO:0000256" key="3">
    <source>
        <dbReference type="ARBA" id="ARBA00022763"/>
    </source>
</evidence>
<dbReference type="GO" id="GO:0032389">
    <property type="term" value="C:MutLalpha complex"/>
    <property type="evidence" value="ECO:0007669"/>
    <property type="project" value="EnsemblFungi"/>
</dbReference>
<dbReference type="Gene3D" id="3.30.565.10">
    <property type="entry name" value="Histidine kinase-like ATPase, C-terminal domain"/>
    <property type="match status" value="1"/>
</dbReference>
<dbReference type="GO" id="GO:0007131">
    <property type="term" value="P:reciprocal meiotic recombination"/>
    <property type="evidence" value="ECO:0007669"/>
    <property type="project" value="EnsemblFungi"/>
</dbReference>
<dbReference type="GO" id="GO:0005524">
    <property type="term" value="F:ATP binding"/>
    <property type="evidence" value="ECO:0007669"/>
    <property type="project" value="EnsemblFungi"/>
</dbReference>
<keyword evidence="8" id="KW-1185">Reference proteome</keyword>
<dbReference type="GO" id="GO:0030983">
    <property type="term" value="F:mismatched DNA binding"/>
    <property type="evidence" value="ECO:0007669"/>
    <property type="project" value="InterPro"/>
</dbReference>
<dbReference type="SMART" id="SM01340">
    <property type="entry name" value="DNA_mis_repair"/>
    <property type="match status" value="1"/>
</dbReference>
<name>A0A1L0B1G8_9ASCO</name>
<dbReference type="NCBIfam" id="TIGR00585">
    <property type="entry name" value="mutl"/>
    <property type="match status" value="1"/>
</dbReference>
<dbReference type="InterPro" id="IPR032189">
    <property type="entry name" value="Mlh1_C"/>
</dbReference>
<keyword evidence="3" id="KW-0227">DNA damage</keyword>
<dbReference type="FunFam" id="3.30.230.10:FF:000014">
    <property type="entry name" value="DNA mismatch repair protein Mlh1"/>
    <property type="match status" value="1"/>
</dbReference>
<sequence>MSGIIKQLDKDTINKIAAGEIIISPINCIKELIENSIDAGATKIDLFIQNNGFKMIKIQDNGTGIEKSNFALLCKRFCTSKINTYDDLKSIATFGFRGEALSSICTISNLKMITKYKDDVIAYEVEYSSNGDVVNKKPLAANQGTTFVINDLFYNVPSRLKSLSYTKQELKKIVDCISKYAINNQGISFSLKRLEDNKMLYSCKENSTLDDRIRLLINSSISKFLINLEDVHDEDLGLIKCEGIITNLSYCNESTQFKKTSISTNKMMVFFINNRLIDCEVLRKHIIQTYNAFLPKTASSPFVYLSLFINPENVDVNVHPTKKEVYFINDEEICEIICGNIKSILQSQDVSRTFQDNTKLTQPFQPQSNLITDSFKYRSKTEEFVPDQGKLPTEYRNESKLVRVDASQSNLSFKPLRYTTLNTSSTGSILSEDSVQSDSSNECQNLESVKNLKLEIDNLAYPELIKFFSNCKYVGIIDAEKRICAMQCDLGLYMLDYASICSVMFYQLALRNIGAFGLYKISCSEAVTVKKLLSKINITEHADVHGIISTLEDMKDMFNDYFGIEFESTGDDLIVRTLPMIIQEYTPSKEKLPLLIYRLAKRVNYDDEQICLQEILRQIALWYKIRFQI</sequence>
<evidence type="ECO:0000256" key="1">
    <source>
        <dbReference type="ARBA" id="ARBA00004123"/>
    </source>
</evidence>
<dbReference type="SUPFAM" id="SSF55874">
    <property type="entry name" value="ATPase domain of HSP90 chaperone/DNA topoisomerase II/histidine kinase"/>
    <property type="match status" value="1"/>
</dbReference>
<dbReference type="AlphaFoldDB" id="A0A1L0B1G8"/>
<dbReference type="OrthoDB" id="10263226at2759"/>
<evidence type="ECO:0000256" key="5">
    <source>
        <dbReference type="ARBA" id="ARBA00023242"/>
    </source>
</evidence>
<evidence type="ECO:0000259" key="6">
    <source>
        <dbReference type="SMART" id="SM01340"/>
    </source>
</evidence>